<dbReference type="SUPFAM" id="SSF53448">
    <property type="entry name" value="Nucleotide-diphospho-sugar transferases"/>
    <property type="match status" value="1"/>
</dbReference>
<organism evidence="3 4">
    <name type="scientific">Collimonas pratensis</name>
    <dbReference type="NCBI Taxonomy" id="279113"/>
    <lineage>
        <taxon>Bacteria</taxon>
        <taxon>Pseudomonadati</taxon>
        <taxon>Pseudomonadota</taxon>
        <taxon>Betaproteobacteria</taxon>
        <taxon>Burkholderiales</taxon>
        <taxon>Oxalobacteraceae</taxon>
        <taxon>Collimonas</taxon>
    </lineage>
</organism>
<evidence type="ECO:0000313" key="4">
    <source>
        <dbReference type="Proteomes" id="UP000074561"/>
    </source>
</evidence>
<gene>
    <name evidence="3" type="ORF">CPter91_5303</name>
</gene>
<name>A0A127QBZ2_9BURK</name>
<dbReference type="CDD" id="cd04179">
    <property type="entry name" value="DPM_DPG-synthase_like"/>
    <property type="match status" value="1"/>
</dbReference>
<dbReference type="PATRIC" id="fig|279113.9.peg.5259"/>
<dbReference type="AlphaFoldDB" id="A0A127QBZ2"/>
<dbReference type="RefSeq" id="WP_061945273.1">
    <property type="nucleotide sequence ID" value="NZ_CP013234.1"/>
</dbReference>
<dbReference type="OrthoDB" id="276604at2"/>
<accession>A0A127QBZ2</accession>
<dbReference type="InterPro" id="IPR029044">
    <property type="entry name" value="Nucleotide-diphossugar_trans"/>
</dbReference>
<dbReference type="Gene3D" id="3.90.550.10">
    <property type="entry name" value="Spore Coat Polysaccharide Biosynthesis Protein SpsA, Chain A"/>
    <property type="match status" value="1"/>
</dbReference>
<evidence type="ECO:0000259" key="2">
    <source>
        <dbReference type="Pfam" id="PF00535"/>
    </source>
</evidence>
<protein>
    <submittedName>
        <fullName evidence="3">Glycosyl transferase 2 family protein</fullName>
    </submittedName>
</protein>
<keyword evidence="1" id="KW-1133">Transmembrane helix</keyword>
<feature type="transmembrane region" description="Helical" evidence="1">
    <location>
        <begin position="242"/>
        <end position="264"/>
    </location>
</feature>
<evidence type="ECO:0000256" key="1">
    <source>
        <dbReference type="SAM" id="Phobius"/>
    </source>
</evidence>
<dbReference type="InterPro" id="IPR050256">
    <property type="entry name" value="Glycosyltransferase_2"/>
</dbReference>
<dbReference type="STRING" id="279113.CPter91_5303"/>
<sequence length="323" mass="36152">MSNAAVSNQLIAVILPAYNEELTIADTVKAFHAALPEAVIYVINNNSSDRTREFAEQTLQQLSCPGRVLNEGRQGKGSALRRAFIEIDADIYVLADADLTYPADQARELMAPVLEGRADMVVGDRQSGGDYARENQRSFHGFGNGLVQWMVNRLFRAKLVDIMSGYRVFSRDFVKTYPVLAEGFQIETDMTLHALHKRLRIVEIPVAYKDRPSGSVSKLNTLSDGTRVLFAIAQIFRYYRPLAFFSTLSLILLLSGFAAGVPVFDDWIQYRYIYHVPLAILATGLCIAAAMAIGIGLILDSVAHQQRLEFELRWLSRSERRQG</sequence>
<reference evidence="3 4" key="1">
    <citation type="submission" date="2015-11" db="EMBL/GenBank/DDBJ databases">
        <title>Exploring the genomic traits of fungus-feeding bacterial genus Collimonas.</title>
        <authorList>
            <person name="Song C."/>
            <person name="Schmidt R."/>
            <person name="de Jager V."/>
            <person name="Krzyzanowska D."/>
            <person name="Jongedijk E."/>
            <person name="Cankar K."/>
            <person name="Beekwilder J."/>
            <person name="van Veen A."/>
            <person name="de Boer W."/>
            <person name="van Veen J.A."/>
            <person name="Garbeva P."/>
        </authorList>
    </citation>
    <scope>NUCLEOTIDE SEQUENCE [LARGE SCALE GENOMIC DNA]</scope>
    <source>
        <strain evidence="3 4">Ter91</strain>
    </source>
</reference>
<dbReference type="EMBL" id="CP013234">
    <property type="protein sequence ID" value="AMP07589.1"/>
    <property type="molecule type" value="Genomic_DNA"/>
</dbReference>
<dbReference type="PANTHER" id="PTHR48090:SF7">
    <property type="entry name" value="RFBJ PROTEIN"/>
    <property type="match status" value="1"/>
</dbReference>
<feature type="domain" description="Glycosyltransferase 2-like" evidence="2">
    <location>
        <begin position="13"/>
        <end position="175"/>
    </location>
</feature>
<keyword evidence="1" id="KW-0472">Membrane</keyword>
<keyword evidence="3" id="KW-0808">Transferase</keyword>
<keyword evidence="1" id="KW-0812">Transmembrane</keyword>
<dbReference type="KEGG" id="cpra:CPter91_5303"/>
<dbReference type="InterPro" id="IPR001173">
    <property type="entry name" value="Glyco_trans_2-like"/>
</dbReference>
<dbReference type="PANTHER" id="PTHR48090">
    <property type="entry name" value="UNDECAPRENYL-PHOSPHATE 4-DEOXY-4-FORMAMIDO-L-ARABINOSE TRANSFERASE-RELATED"/>
    <property type="match status" value="1"/>
</dbReference>
<dbReference type="Proteomes" id="UP000074561">
    <property type="component" value="Chromosome"/>
</dbReference>
<dbReference type="Pfam" id="PF00535">
    <property type="entry name" value="Glycos_transf_2"/>
    <property type="match status" value="1"/>
</dbReference>
<evidence type="ECO:0000313" key="3">
    <source>
        <dbReference type="EMBL" id="AMP07589.1"/>
    </source>
</evidence>
<proteinExistence type="predicted"/>
<feature type="transmembrane region" description="Helical" evidence="1">
    <location>
        <begin position="276"/>
        <end position="299"/>
    </location>
</feature>
<dbReference type="GO" id="GO:0016740">
    <property type="term" value="F:transferase activity"/>
    <property type="evidence" value="ECO:0007669"/>
    <property type="project" value="UniProtKB-KW"/>
</dbReference>